<evidence type="ECO:0000256" key="1">
    <source>
        <dbReference type="ARBA" id="ARBA00022553"/>
    </source>
</evidence>
<dbReference type="Ensembl" id="ENSHHUT00000061757.1">
    <property type="protein sequence ID" value="ENSHHUP00000059713.1"/>
    <property type="gene ID" value="ENSHHUG00000035455.1"/>
</dbReference>
<protein>
    <recommendedName>
        <fullName evidence="2">PH domain-containing protein</fullName>
    </recommendedName>
</protein>
<dbReference type="GeneTree" id="ENSGT00940000157288"/>
<keyword evidence="1" id="KW-0597">Phosphoprotein</keyword>
<dbReference type="AlphaFoldDB" id="A0A4W5PC54"/>
<accession>A0A4W5PC54</accession>
<reference evidence="3" key="3">
    <citation type="submission" date="2025-09" db="UniProtKB">
        <authorList>
            <consortium name="Ensembl"/>
        </authorList>
    </citation>
    <scope>IDENTIFICATION</scope>
</reference>
<dbReference type="GO" id="GO:0005769">
    <property type="term" value="C:early endosome"/>
    <property type="evidence" value="ECO:0007669"/>
    <property type="project" value="TreeGrafter"/>
</dbReference>
<dbReference type="GO" id="GO:0007032">
    <property type="term" value="P:endosome organization"/>
    <property type="evidence" value="ECO:0007669"/>
    <property type="project" value="TreeGrafter"/>
</dbReference>
<dbReference type="Gene3D" id="2.30.29.30">
    <property type="entry name" value="Pleckstrin-homology domain (PH domain)/Phosphotyrosine-binding domain (PTB)"/>
    <property type="match status" value="1"/>
</dbReference>
<feature type="domain" description="PH" evidence="2">
    <location>
        <begin position="1"/>
        <end position="75"/>
    </location>
</feature>
<reference evidence="3" key="2">
    <citation type="submission" date="2025-08" db="UniProtKB">
        <authorList>
            <consortium name="Ensembl"/>
        </authorList>
    </citation>
    <scope>IDENTIFICATION</scope>
</reference>
<evidence type="ECO:0000313" key="3">
    <source>
        <dbReference type="Ensembl" id="ENSHHUP00000059713.1"/>
    </source>
</evidence>
<dbReference type="STRING" id="62062.ENSHHUP00000059713"/>
<dbReference type="GO" id="GO:0055037">
    <property type="term" value="C:recycling endosome"/>
    <property type="evidence" value="ECO:0007669"/>
    <property type="project" value="TreeGrafter"/>
</dbReference>
<dbReference type="Proteomes" id="UP000314982">
    <property type="component" value="Unassembled WGS sequence"/>
</dbReference>
<evidence type="ECO:0000259" key="2">
    <source>
        <dbReference type="PROSITE" id="PS50003"/>
    </source>
</evidence>
<reference evidence="4" key="1">
    <citation type="submission" date="2018-06" db="EMBL/GenBank/DDBJ databases">
        <title>Genome assembly of Danube salmon.</title>
        <authorList>
            <person name="Macqueen D.J."/>
            <person name="Gundappa M.K."/>
        </authorList>
    </citation>
    <scope>NUCLEOTIDE SEQUENCE [LARGE SCALE GENOMIC DNA]</scope>
</reference>
<dbReference type="InterPro" id="IPR011993">
    <property type="entry name" value="PH-like_dom_sf"/>
</dbReference>
<name>A0A4W5PC54_9TELE</name>
<dbReference type="GO" id="GO:0001881">
    <property type="term" value="P:receptor recycling"/>
    <property type="evidence" value="ECO:0007669"/>
    <property type="project" value="TreeGrafter"/>
</dbReference>
<dbReference type="GO" id="GO:0005829">
    <property type="term" value="C:cytosol"/>
    <property type="evidence" value="ECO:0007669"/>
    <property type="project" value="GOC"/>
</dbReference>
<dbReference type="GO" id="GO:0005802">
    <property type="term" value="C:trans-Golgi network"/>
    <property type="evidence" value="ECO:0007669"/>
    <property type="project" value="TreeGrafter"/>
</dbReference>
<organism evidence="3 4">
    <name type="scientific">Hucho hucho</name>
    <name type="common">huchen</name>
    <dbReference type="NCBI Taxonomy" id="62062"/>
    <lineage>
        <taxon>Eukaryota</taxon>
        <taxon>Metazoa</taxon>
        <taxon>Chordata</taxon>
        <taxon>Craniata</taxon>
        <taxon>Vertebrata</taxon>
        <taxon>Euteleostomi</taxon>
        <taxon>Actinopterygii</taxon>
        <taxon>Neopterygii</taxon>
        <taxon>Teleostei</taxon>
        <taxon>Protacanthopterygii</taxon>
        <taxon>Salmoniformes</taxon>
        <taxon>Salmonidae</taxon>
        <taxon>Salmoninae</taxon>
        <taxon>Hucho</taxon>
    </lineage>
</organism>
<evidence type="ECO:0000313" key="4">
    <source>
        <dbReference type="Proteomes" id="UP000314982"/>
    </source>
</evidence>
<dbReference type="InterPro" id="IPR001849">
    <property type="entry name" value="PH_domain"/>
</dbReference>
<dbReference type="PANTHER" id="PTHR22902">
    <property type="entry name" value="SESQUIPEDALIAN"/>
    <property type="match status" value="1"/>
</dbReference>
<dbReference type="PROSITE" id="PS50003">
    <property type="entry name" value="PH_DOMAIN"/>
    <property type="match status" value="1"/>
</dbReference>
<dbReference type="Pfam" id="PF00169">
    <property type="entry name" value="PH"/>
    <property type="match status" value="1"/>
</dbReference>
<dbReference type="SUPFAM" id="SSF50729">
    <property type="entry name" value="PH domain-like"/>
    <property type="match status" value="1"/>
</dbReference>
<dbReference type="GO" id="GO:0042147">
    <property type="term" value="P:retrograde transport, endosome to Golgi"/>
    <property type="evidence" value="ECO:0007669"/>
    <property type="project" value="TreeGrafter"/>
</dbReference>
<proteinExistence type="predicted"/>
<sequence length="75" mass="8819">MEGILYKWTNYISGWQPRWFVLEGGTLSYYDSQEDSWKGCKGSIKISVCEIQGWYLLTLYPDNIDAQYIFVLSHI</sequence>
<dbReference type="PANTHER" id="PTHR22902:SF27">
    <property type="entry name" value="PLECKSTRIN HOMOLOGY DOMAIN-CONTAINING FAMILY A MEMBER 3"/>
    <property type="match status" value="1"/>
</dbReference>
<keyword evidence="4" id="KW-1185">Reference proteome</keyword>
<dbReference type="InterPro" id="IPR045188">
    <property type="entry name" value="Boi1/Boi2-like"/>
</dbReference>